<comment type="caution">
    <text evidence="2">The sequence shown here is derived from an EMBL/GenBank/DDBJ whole genome shotgun (WGS) entry which is preliminary data.</text>
</comment>
<protein>
    <submittedName>
        <fullName evidence="2">Uncharacterized protein</fullName>
    </submittedName>
</protein>
<feature type="compositionally biased region" description="Low complexity" evidence="1">
    <location>
        <begin position="118"/>
        <end position="131"/>
    </location>
</feature>
<feature type="compositionally biased region" description="Low complexity" evidence="1">
    <location>
        <begin position="90"/>
        <end position="99"/>
    </location>
</feature>
<feature type="compositionally biased region" description="Polar residues" evidence="1">
    <location>
        <begin position="56"/>
        <end position="70"/>
    </location>
</feature>
<name>A0ABR2S5W5_9ROSI</name>
<feature type="compositionally biased region" description="Basic and acidic residues" evidence="1">
    <location>
        <begin position="106"/>
        <end position="116"/>
    </location>
</feature>
<reference evidence="2 3" key="1">
    <citation type="journal article" date="2024" name="G3 (Bethesda)">
        <title>Genome assembly of Hibiscus sabdariffa L. provides insights into metabolisms of medicinal natural products.</title>
        <authorList>
            <person name="Kim T."/>
        </authorList>
    </citation>
    <scope>NUCLEOTIDE SEQUENCE [LARGE SCALE GENOMIC DNA]</scope>
    <source>
        <strain evidence="2">TK-2024</strain>
        <tissue evidence="2">Old leaves</tissue>
    </source>
</reference>
<feature type="compositionally biased region" description="Pro residues" evidence="1">
    <location>
        <begin position="132"/>
        <end position="151"/>
    </location>
</feature>
<organism evidence="2 3">
    <name type="scientific">Hibiscus sabdariffa</name>
    <name type="common">roselle</name>
    <dbReference type="NCBI Taxonomy" id="183260"/>
    <lineage>
        <taxon>Eukaryota</taxon>
        <taxon>Viridiplantae</taxon>
        <taxon>Streptophyta</taxon>
        <taxon>Embryophyta</taxon>
        <taxon>Tracheophyta</taxon>
        <taxon>Spermatophyta</taxon>
        <taxon>Magnoliopsida</taxon>
        <taxon>eudicotyledons</taxon>
        <taxon>Gunneridae</taxon>
        <taxon>Pentapetalae</taxon>
        <taxon>rosids</taxon>
        <taxon>malvids</taxon>
        <taxon>Malvales</taxon>
        <taxon>Malvaceae</taxon>
        <taxon>Malvoideae</taxon>
        <taxon>Hibiscus</taxon>
    </lineage>
</organism>
<dbReference type="EMBL" id="JBBPBN010000017">
    <property type="protein sequence ID" value="KAK9020319.1"/>
    <property type="molecule type" value="Genomic_DNA"/>
</dbReference>
<evidence type="ECO:0000313" key="2">
    <source>
        <dbReference type="EMBL" id="KAK9020319.1"/>
    </source>
</evidence>
<accession>A0ABR2S5W5</accession>
<feature type="compositionally biased region" description="Low complexity" evidence="1">
    <location>
        <begin position="71"/>
        <end position="80"/>
    </location>
</feature>
<sequence>MQQRQPGNTQCNPQRNRVTCQICGRPSHTANVYHCTTPPIFNEIPPIIPVGPQLQAPLSSGHSTSSTQKVASTSSPATVPLSPPPPNQVSHSSQISSTSPPLQHADPPHRHLESTDHSLPSQPVSPLSTLLPTPPPIDIAPQPPPVHRPVT</sequence>
<gene>
    <name evidence="2" type="ORF">V6N11_054808</name>
</gene>
<keyword evidence="3" id="KW-1185">Reference proteome</keyword>
<feature type="region of interest" description="Disordered" evidence="1">
    <location>
        <begin position="47"/>
        <end position="151"/>
    </location>
</feature>
<dbReference type="Proteomes" id="UP001396334">
    <property type="component" value="Unassembled WGS sequence"/>
</dbReference>
<evidence type="ECO:0000256" key="1">
    <source>
        <dbReference type="SAM" id="MobiDB-lite"/>
    </source>
</evidence>
<evidence type="ECO:0000313" key="3">
    <source>
        <dbReference type="Proteomes" id="UP001396334"/>
    </source>
</evidence>
<proteinExistence type="predicted"/>